<comment type="caution">
    <text evidence="2">The sequence shown here is derived from an EMBL/GenBank/DDBJ whole genome shotgun (WGS) entry which is preliminary data.</text>
</comment>
<dbReference type="Proteomes" id="UP001432027">
    <property type="component" value="Unassembled WGS sequence"/>
</dbReference>
<gene>
    <name evidence="2" type="ORF">PENTCL1PPCAC_24268</name>
</gene>
<keyword evidence="1" id="KW-1133">Transmembrane helix</keyword>
<proteinExistence type="predicted"/>
<dbReference type="AlphaFoldDB" id="A0AAV5U7I9"/>
<keyword evidence="1" id="KW-0472">Membrane</keyword>
<keyword evidence="1" id="KW-0812">Transmembrane</keyword>
<accession>A0AAV5U7I9</accession>
<feature type="transmembrane region" description="Helical" evidence="1">
    <location>
        <begin position="12"/>
        <end position="31"/>
    </location>
</feature>
<organism evidence="2 3">
    <name type="scientific">Pristionchus entomophagus</name>
    <dbReference type="NCBI Taxonomy" id="358040"/>
    <lineage>
        <taxon>Eukaryota</taxon>
        <taxon>Metazoa</taxon>
        <taxon>Ecdysozoa</taxon>
        <taxon>Nematoda</taxon>
        <taxon>Chromadorea</taxon>
        <taxon>Rhabditida</taxon>
        <taxon>Rhabditina</taxon>
        <taxon>Diplogasteromorpha</taxon>
        <taxon>Diplogasteroidea</taxon>
        <taxon>Neodiplogasteridae</taxon>
        <taxon>Pristionchus</taxon>
    </lineage>
</organism>
<evidence type="ECO:0000256" key="1">
    <source>
        <dbReference type="SAM" id="Phobius"/>
    </source>
</evidence>
<evidence type="ECO:0000313" key="3">
    <source>
        <dbReference type="Proteomes" id="UP001432027"/>
    </source>
</evidence>
<feature type="transmembrane region" description="Helical" evidence="1">
    <location>
        <begin position="71"/>
        <end position="94"/>
    </location>
</feature>
<feature type="transmembrane region" description="Helical" evidence="1">
    <location>
        <begin position="37"/>
        <end position="59"/>
    </location>
</feature>
<keyword evidence="3" id="KW-1185">Reference proteome</keyword>
<sequence length="185" mass="20543">GAIRTIHSHLSFLGPLFAVVLNMIALLEKQFNEDRLFFLVLLFSSTFLSCYGAIGMHLASRFLPSSTKIKAAAWGCTVAYVMMLLMCAAVTFIFPTMAVFTVLAAVFLTIFSILMHYYIDGLEVNSELHSSDDTNGKTLLVSPALSLRIDKRDITQIEEIRSRIWGSRAISLTECHSKLSVDVTL</sequence>
<protein>
    <submittedName>
        <fullName evidence="2">Uncharacterized protein</fullName>
    </submittedName>
</protein>
<evidence type="ECO:0000313" key="2">
    <source>
        <dbReference type="EMBL" id="GMT02094.1"/>
    </source>
</evidence>
<feature type="transmembrane region" description="Helical" evidence="1">
    <location>
        <begin position="100"/>
        <end position="119"/>
    </location>
</feature>
<reference evidence="2" key="1">
    <citation type="submission" date="2023-10" db="EMBL/GenBank/DDBJ databases">
        <title>Genome assembly of Pristionchus species.</title>
        <authorList>
            <person name="Yoshida K."/>
            <person name="Sommer R.J."/>
        </authorList>
    </citation>
    <scope>NUCLEOTIDE SEQUENCE</scope>
    <source>
        <strain evidence="2">RS0144</strain>
    </source>
</reference>
<dbReference type="EMBL" id="BTSX01000005">
    <property type="protein sequence ID" value="GMT02094.1"/>
    <property type="molecule type" value="Genomic_DNA"/>
</dbReference>
<feature type="non-terminal residue" evidence="2">
    <location>
        <position position="1"/>
    </location>
</feature>
<name>A0AAV5U7I9_9BILA</name>